<dbReference type="AlphaFoldDB" id="A0A395NVQ7"/>
<evidence type="ECO:0000256" key="2">
    <source>
        <dbReference type="ARBA" id="ARBA00022692"/>
    </source>
</evidence>
<evidence type="ECO:0000256" key="3">
    <source>
        <dbReference type="ARBA" id="ARBA00022989"/>
    </source>
</evidence>
<dbReference type="STRING" id="490622.A0A395NVQ7"/>
<evidence type="ECO:0000256" key="1">
    <source>
        <dbReference type="ARBA" id="ARBA00004167"/>
    </source>
</evidence>
<comment type="caution">
    <text evidence="7">The sequence shown here is derived from an EMBL/GenBank/DDBJ whole genome shotgun (WGS) entry which is preliminary data.</text>
</comment>
<sequence length="344" mass="35214">MGSPITNLGLSCPKSGSFYICEDQPTRFVGCCTINPCTTHDGLCPDDDVRPASFSPNAYDKILAQDCLGPGFLWYTCRDSSPPFLGCCSQMACEAGGCPVNKVGAASLSGNAKQAAPFLSAGTSTSSTTSRASSTTLSTAVSTTVSDPTQQNTQPPAGPPSAHAGLSKGAIGGISVAAVAGACILVLVAFWALRLRRKRQSSMAVGGSGKTRLDEDREDLLTDYQDGKPAASHTLLGGHSGNTAAGQLVLFPPAQASPALKSPVISELPATPSQQSVNSGVTPATRHIASMSSLNGAGGRESAISGITASAQQSPQLKQQSPLIHQSLFELEGSSSRAFVGRKQ</sequence>
<dbReference type="GO" id="GO:0071944">
    <property type="term" value="C:cell periphery"/>
    <property type="evidence" value="ECO:0007669"/>
    <property type="project" value="UniProtKB-ARBA"/>
</dbReference>
<feature type="region of interest" description="Disordered" evidence="5">
    <location>
        <begin position="119"/>
        <end position="164"/>
    </location>
</feature>
<feature type="compositionally biased region" description="Low complexity" evidence="5">
    <location>
        <begin position="123"/>
        <end position="146"/>
    </location>
</feature>
<feature type="transmembrane region" description="Helical" evidence="6">
    <location>
        <begin position="170"/>
        <end position="193"/>
    </location>
</feature>
<name>A0A395NVQ7_TRIAR</name>
<evidence type="ECO:0000313" key="8">
    <source>
        <dbReference type="Proteomes" id="UP000266272"/>
    </source>
</evidence>
<evidence type="ECO:0000256" key="6">
    <source>
        <dbReference type="SAM" id="Phobius"/>
    </source>
</evidence>
<comment type="subcellular location">
    <subcellularLocation>
        <location evidence="1">Membrane</location>
        <topology evidence="1">Single-pass membrane protein</topology>
    </subcellularLocation>
</comment>
<dbReference type="OrthoDB" id="3692311at2759"/>
<dbReference type="GO" id="GO:0016020">
    <property type="term" value="C:membrane"/>
    <property type="evidence" value="ECO:0007669"/>
    <property type="project" value="UniProtKB-SubCell"/>
</dbReference>
<evidence type="ECO:0000313" key="7">
    <source>
        <dbReference type="EMBL" id="RFU80138.1"/>
    </source>
</evidence>
<protein>
    <submittedName>
        <fullName evidence="7">Uncharacterized protein</fullName>
    </submittedName>
</protein>
<keyword evidence="8" id="KW-1185">Reference proteome</keyword>
<dbReference type="EMBL" id="PXOA01000123">
    <property type="protein sequence ID" value="RFU80138.1"/>
    <property type="molecule type" value="Genomic_DNA"/>
</dbReference>
<evidence type="ECO:0000256" key="4">
    <source>
        <dbReference type="ARBA" id="ARBA00023136"/>
    </source>
</evidence>
<gene>
    <name evidence="7" type="ORF">TARUN_2053</name>
</gene>
<keyword evidence="4 6" id="KW-0472">Membrane</keyword>
<organism evidence="7 8">
    <name type="scientific">Trichoderma arundinaceum</name>
    <dbReference type="NCBI Taxonomy" id="490622"/>
    <lineage>
        <taxon>Eukaryota</taxon>
        <taxon>Fungi</taxon>
        <taxon>Dikarya</taxon>
        <taxon>Ascomycota</taxon>
        <taxon>Pezizomycotina</taxon>
        <taxon>Sordariomycetes</taxon>
        <taxon>Hypocreomycetidae</taxon>
        <taxon>Hypocreales</taxon>
        <taxon>Hypocreaceae</taxon>
        <taxon>Trichoderma</taxon>
    </lineage>
</organism>
<dbReference type="InterPro" id="IPR051694">
    <property type="entry name" value="Immunoregulatory_rcpt-like"/>
</dbReference>
<evidence type="ECO:0000256" key="5">
    <source>
        <dbReference type="SAM" id="MobiDB-lite"/>
    </source>
</evidence>
<proteinExistence type="predicted"/>
<dbReference type="Proteomes" id="UP000266272">
    <property type="component" value="Unassembled WGS sequence"/>
</dbReference>
<dbReference type="PANTHER" id="PTHR15549">
    <property type="entry name" value="PAIRED IMMUNOGLOBULIN-LIKE TYPE 2 RECEPTOR"/>
    <property type="match status" value="1"/>
</dbReference>
<reference evidence="7 8" key="1">
    <citation type="journal article" date="2018" name="PLoS Pathog.">
        <title>Evolution of structural diversity of trichothecenes, a family of toxins produced by plant pathogenic and entomopathogenic fungi.</title>
        <authorList>
            <person name="Proctor R.H."/>
            <person name="McCormick S.P."/>
            <person name="Kim H.S."/>
            <person name="Cardoza R.E."/>
            <person name="Stanley A.M."/>
            <person name="Lindo L."/>
            <person name="Kelly A."/>
            <person name="Brown D.W."/>
            <person name="Lee T."/>
            <person name="Vaughan M.M."/>
            <person name="Alexander N.J."/>
            <person name="Busman M."/>
            <person name="Gutierrez S."/>
        </authorList>
    </citation>
    <scope>NUCLEOTIDE SEQUENCE [LARGE SCALE GENOMIC DNA]</scope>
    <source>
        <strain evidence="7 8">IBT 40837</strain>
    </source>
</reference>
<keyword evidence="2 6" id="KW-0812">Transmembrane</keyword>
<keyword evidence="3 6" id="KW-1133">Transmembrane helix</keyword>
<accession>A0A395NVQ7</accession>